<evidence type="ECO:0000256" key="6">
    <source>
        <dbReference type="ARBA" id="ARBA00020337"/>
    </source>
</evidence>
<evidence type="ECO:0000256" key="8">
    <source>
        <dbReference type="RuleBase" id="RU365095"/>
    </source>
</evidence>
<dbReference type="GO" id="GO:0006098">
    <property type="term" value="P:pentose-phosphate shunt"/>
    <property type="evidence" value="ECO:0007669"/>
    <property type="project" value="UniProtKB-UniPathway"/>
</dbReference>
<evidence type="ECO:0000256" key="7">
    <source>
        <dbReference type="ARBA" id="ARBA00022801"/>
    </source>
</evidence>
<dbReference type="SUPFAM" id="SSF100950">
    <property type="entry name" value="NagB/RpiA/CoA transferase-like"/>
    <property type="match status" value="1"/>
</dbReference>
<dbReference type="EMBL" id="JACNIG010000377">
    <property type="protein sequence ID" value="MBC8434064.1"/>
    <property type="molecule type" value="Genomic_DNA"/>
</dbReference>
<evidence type="ECO:0000256" key="5">
    <source>
        <dbReference type="ARBA" id="ARBA00013198"/>
    </source>
</evidence>
<comment type="function">
    <text evidence="2 8">Hydrolysis of 6-phosphogluconolactone to 6-phosphogluconate.</text>
</comment>
<gene>
    <name evidence="8 10" type="primary">pgl</name>
    <name evidence="10" type="ORF">H8D96_19310</name>
</gene>
<dbReference type="NCBIfam" id="TIGR01198">
    <property type="entry name" value="pgl"/>
    <property type="match status" value="1"/>
</dbReference>
<dbReference type="InterPro" id="IPR006148">
    <property type="entry name" value="Glc/Gal-6P_isomerase"/>
</dbReference>
<dbReference type="InterPro" id="IPR005900">
    <property type="entry name" value="6-phosphogluconolactonase_DevB"/>
</dbReference>
<dbReference type="GO" id="GO:0017057">
    <property type="term" value="F:6-phosphogluconolactonase activity"/>
    <property type="evidence" value="ECO:0007669"/>
    <property type="project" value="UniProtKB-UniRule"/>
</dbReference>
<organism evidence="10 11">
    <name type="scientific">Candidatus Desulfatibia vada</name>
    <dbReference type="NCBI Taxonomy" id="2841696"/>
    <lineage>
        <taxon>Bacteria</taxon>
        <taxon>Pseudomonadati</taxon>
        <taxon>Thermodesulfobacteriota</taxon>
        <taxon>Desulfobacteria</taxon>
        <taxon>Desulfobacterales</taxon>
        <taxon>Desulfobacterales incertae sedis</taxon>
        <taxon>Candidatus Desulfatibia</taxon>
    </lineage>
</organism>
<evidence type="ECO:0000313" key="10">
    <source>
        <dbReference type="EMBL" id="MBC8434064.1"/>
    </source>
</evidence>
<dbReference type="Proteomes" id="UP000605201">
    <property type="component" value="Unassembled WGS sequence"/>
</dbReference>
<dbReference type="Gene3D" id="3.40.50.1360">
    <property type="match status" value="1"/>
</dbReference>
<evidence type="ECO:0000256" key="3">
    <source>
        <dbReference type="ARBA" id="ARBA00004961"/>
    </source>
</evidence>
<sequence>MPENSKIVITSNAERLAEKGAELMYNTAVEAIARKDSFAVAVSGGSTPRAMHRLLSQEPYRSDMPWQKTHFFWVDERMVPFDHPDSNYGAAQKDLMSMIPIPADQVYPMPAMMRPEEGADLYQAKLKTFFQGLGSLDPVFDLIILGIGTDGHTASLFPGQPSSQEPDRWVLSVKGGQPDVFRLTLTYAVLNSARHILFLVSGDAKAAVVKTLIEDRHAQLPAAKIQPLNGKITWLLDQKAASLLSEEIVADN</sequence>
<protein>
    <recommendedName>
        <fullName evidence="6 8">6-phosphogluconolactonase</fullName>
        <shortName evidence="8">6PGL</shortName>
        <ecNumber evidence="5 8">3.1.1.31</ecNumber>
    </recommendedName>
</protein>
<proteinExistence type="inferred from homology"/>
<dbReference type="AlphaFoldDB" id="A0A8J6P1J3"/>
<evidence type="ECO:0000259" key="9">
    <source>
        <dbReference type="Pfam" id="PF01182"/>
    </source>
</evidence>
<evidence type="ECO:0000256" key="2">
    <source>
        <dbReference type="ARBA" id="ARBA00002681"/>
    </source>
</evidence>
<dbReference type="PANTHER" id="PTHR11054:SF0">
    <property type="entry name" value="6-PHOSPHOGLUCONOLACTONASE"/>
    <property type="match status" value="1"/>
</dbReference>
<dbReference type="GO" id="GO:0005975">
    <property type="term" value="P:carbohydrate metabolic process"/>
    <property type="evidence" value="ECO:0007669"/>
    <property type="project" value="UniProtKB-UniRule"/>
</dbReference>
<reference evidence="10 11" key="1">
    <citation type="submission" date="2020-08" db="EMBL/GenBank/DDBJ databases">
        <title>Bridging the membrane lipid divide: bacteria of the FCB group superphylum have the potential to synthesize archaeal ether lipids.</title>
        <authorList>
            <person name="Villanueva L."/>
            <person name="Von Meijenfeldt F.A.B."/>
            <person name="Westbye A.B."/>
            <person name="Yadav S."/>
            <person name="Hopmans E.C."/>
            <person name="Dutilh B.E."/>
            <person name="Sinninghe Damste J.S."/>
        </authorList>
    </citation>
    <scope>NUCLEOTIDE SEQUENCE [LARGE SCALE GENOMIC DNA]</scope>
    <source>
        <strain evidence="10">NIOZ-UU17</strain>
    </source>
</reference>
<dbReference type="Pfam" id="PF01182">
    <property type="entry name" value="Glucosamine_iso"/>
    <property type="match status" value="1"/>
</dbReference>
<dbReference type="UniPathway" id="UPA00115">
    <property type="reaction ID" value="UER00409"/>
</dbReference>
<comment type="pathway">
    <text evidence="3 8">Carbohydrate degradation; pentose phosphate pathway; D-ribulose 5-phosphate from D-glucose 6-phosphate (oxidative stage): step 2/3.</text>
</comment>
<dbReference type="InterPro" id="IPR037171">
    <property type="entry name" value="NagB/RpiA_transferase-like"/>
</dbReference>
<keyword evidence="7 8" id="KW-0378">Hydrolase</keyword>
<comment type="caution">
    <text evidence="10">The sequence shown here is derived from an EMBL/GenBank/DDBJ whole genome shotgun (WGS) entry which is preliminary data.</text>
</comment>
<dbReference type="EC" id="3.1.1.31" evidence="5 8"/>
<comment type="catalytic activity">
    <reaction evidence="1 8">
        <text>6-phospho-D-glucono-1,5-lactone + H2O = 6-phospho-D-gluconate + H(+)</text>
        <dbReference type="Rhea" id="RHEA:12556"/>
        <dbReference type="ChEBI" id="CHEBI:15377"/>
        <dbReference type="ChEBI" id="CHEBI:15378"/>
        <dbReference type="ChEBI" id="CHEBI:57955"/>
        <dbReference type="ChEBI" id="CHEBI:58759"/>
        <dbReference type="EC" id="3.1.1.31"/>
    </reaction>
</comment>
<evidence type="ECO:0000256" key="4">
    <source>
        <dbReference type="ARBA" id="ARBA00010662"/>
    </source>
</evidence>
<accession>A0A8J6P1J3</accession>
<dbReference type="PANTHER" id="PTHR11054">
    <property type="entry name" value="6-PHOSPHOGLUCONOLACTONASE"/>
    <property type="match status" value="1"/>
</dbReference>
<evidence type="ECO:0000256" key="1">
    <source>
        <dbReference type="ARBA" id="ARBA00000832"/>
    </source>
</evidence>
<comment type="similarity">
    <text evidence="4 8">Belongs to the glucosamine/galactosamine-6-phosphate isomerase family. 6-phosphogluconolactonase subfamily.</text>
</comment>
<dbReference type="CDD" id="cd01400">
    <property type="entry name" value="6PGL"/>
    <property type="match status" value="1"/>
</dbReference>
<dbReference type="FunFam" id="3.40.50.1360:FF:000005">
    <property type="entry name" value="6-phosphogluconolactonase"/>
    <property type="match status" value="1"/>
</dbReference>
<dbReference type="InterPro" id="IPR039104">
    <property type="entry name" value="6PGL"/>
</dbReference>
<feature type="domain" description="Glucosamine/galactosamine-6-phosphate isomerase" evidence="9">
    <location>
        <begin position="12"/>
        <end position="234"/>
    </location>
</feature>
<evidence type="ECO:0000313" key="11">
    <source>
        <dbReference type="Proteomes" id="UP000605201"/>
    </source>
</evidence>
<name>A0A8J6P1J3_9BACT</name>